<accession>A0A147GT79</accession>
<organism evidence="1 2">
    <name type="scientific">Pseudacidovorax intermedius</name>
    <dbReference type="NCBI Taxonomy" id="433924"/>
    <lineage>
        <taxon>Bacteria</taxon>
        <taxon>Pseudomonadati</taxon>
        <taxon>Pseudomonadota</taxon>
        <taxon>Betaproteobacteria</taxon>
        <taxon>Burkholderiales</taxon>
        <taxon>Comamonadaceae</taxon>
        <taxon>Pseudacidovorax</taxon>
    </lineage>
</organism>
<keyword evidence="2" id="KW-1185">Reference proteome</keyword>
<evidence type="ECO:0000313" key="2">
    <source>
        <dbReference type="Proteomes" id="UP000072741"/>
    </source>
</evidence>
<dbReference type="RefSeq" id="WP_058642429.1">
    <property type="nucleotide sequence ID" value="NZ_LDSL01000075.1"/>
</dbReference>
<comment type="caution">
    <text evidence="1">The sequence shown here is derived from an EMBL/GenBank/DDBJ whole genome shotgun (WGS) entry which is preliminary data.</text>
</comment>
<evidence type="ECO:0000313" key="1">
    <source>
        <dbReference type="EMBL" id="KTT20860.1"/>
    </source>
</evidence>
<sequence length="165" mass="17802">MQLSSFPPPGGAPRTASTLGHWAFLTRRALDAGRAGRLEIALAGHVQALWLAEALVGSAAGLAREPDDRLAALVVSHHNLADLYRLRGPASQALLHLCEPHRLLLALAGRDDQPPAVRVAARRHLRETHSALLQWQRRHGAEVTVEALLRAPAPLHGPQAAHDLH</sequence>
<gene>
    <name evidence="1" type="ORF">NS331_13115</name>
</gene>
<name>A0A147GT79_9BURK</name>
<protein>
    <submittedName>
        <fullName evidence="1">Uncharacterized protein</fullName>
    </submittedName>
</protein>
<reference evidence="1 2" key="1">
    <citation type="journal article" date="2016" name="Front. Microbiol.">
        <title>Genomic Resource of Rice Seed Associated Bacteria.</title>
        <authorList>
            <person name="Midha S."/>
            <person name="Bansal K."/>
            <person name="Sharma S."/>
            <person name="Kumar N."/>
            <person name="Patil P.P."/>
            <person name="Chaudhry V."/>
            <person name="Patil P.B."/>
        </authorList>
    </citation>
    <scope>NUCLEOTIDE SEQUENCE [LARGE SCALE GENOMIC DNA]</scope>
    <source>
        <strain evidence="1 2">NS331</strain>
    </source>
</reference>
<dbReference type="OrthoDB" id="5588378at2"/>
<dbReference type="Proteomes" id="UP000072741">
    <property type="component" value="Unassembled WGS sequence"/>
</dbReference>
<proteinExistence type="predicted"/>
<dbReference type="AlphaFoldDB" id="A0A147GT79"/>
<dbReference type="EMBL" id="LDSL01000075">
    <property type="protein sequence ID" value="KTT20860.1"/>
    <property type="molecule type" value="Genomic_DNA"/>
</dbReference>